<evidence type="ECO:0000313" key="1">
    <source>
        <dbReference type="EMBL" id="JAE16221.1"/>
    </source>
</evidence>
<dbReference type="AlphaFoldDB" id="A0A0A9G107"/>
<dbReference type="EMBL" id="GBRH01181675">
    <property type="protein sequence ID" value="JAE16221.1"/>
    <property type="molecule type" value="Transcribed_RNA"/>
</dbReference>
<proteinExistence type="predicted"/>
<reference evidence="1" key="1">
    <citation type="submission" date="2014-09" db="EMBL/GenBank/DDBJ databases">
        <authorList>
            <person name="Magalhaes I.L.F."/>
            <person name="Oliveira U."/>
            <person name="Santos F.R."/>
            <person name="Vidigal T.H.D.A."/>
            <person name="Brescovit A.D."/>
            <person name="Santos A.J."/>
        </authorList>
    </citation>
    <scope>NUCLEOTIDE SEQUENCE</scope>
    <source>
        <tissue evidence="1">Shoot tissue taken approximately 20 cm above the soil surface</tissue>
    </source>
</reference>
<sequence>MSELYLHLYDWLVLVKESSAEFVDIESIPHGWTRISPGLLLVSNIACY</sequence>
<accession>A0A0A9G107</accession>
<organism evidence="1">
    <name type="scientific">Arundo donax</name>
    <name type="common">Giant reed</name>
    <name type="synonym">Donax arundinaceus</name>
    <dbReference type="NCBI Taxonomy" id="35708"/>
    <lineage>
        <taxon>Eukaryota</taxon>
        <taxon>Viridiplantae</taxon>
        <taxon>Streptophyta</taxon>
        <taxon>Embryophyta</taxon>
        <taxon>Tracheophyta</taxon>
        <taxon>Spermatophyta</taxon>
        <taxon>Magnoliopsida</taxon>
        <taxon>Liliopsida</taxon>
        <taxon>Poales</taxon>
        <taxon>Poaceae</taxon>
        <taxon>PACMAD clade</taxon>
        <taxon>Arundinoideae</taxon>
        <taxon>Arundineae</taxon>
        <taxon>Arundo</taxon>
    </lineage>
</organism>
<reference evidence="1" key="2">
    <citation type="journal article" date="2015" name="Data Brief">
        <title>Shoot transcriptome of the giant reed, Arundo donax.</title>
        <authorList>
            <person name="Barrero R.A."/>
            <person name="Guerrero F.D."/>
            <person name="Moolhuijzen P."/>
            <person name="Goolsby J.A."/>
            <person name="Tidwell J."/>
            <person name="Bellgard S.E."/>
            <person name="Bellgard M.I."/>
        </authorList>
    </citation>
    <scope>NUCLEOTIDE SEQUENCE</scope>
    <source>
        <tissue evidence="1">Shoot tissue taken approximately 20 cm above the soil surface</tissue>
    </source>
</reference>
<name>A0A0A9G107_ARUDO</name>
<protein>
    <submittedName>
        <fullName evidence="1">Uncharacterized protein</fullName>
    </submittedName>
</protein>